<dbReference type="EMBL" id="LPJR01000096">
    <property type="protein sequence ID" value="KWF16686.1"/>
    <property type="molecule type" value="Genomic_DNA"/>
</dbReference>
<reference evidence="1 2" key="1">
    <citation type="submission" date="2015-11" db="EMBL/GenBank/DDBJ databases">
        <title>Expanding the genomic diversity of Burkholderia species for the development of highly accurate diagnostics.</title>
        <authorList>
            <person name="Sahl J."/>
            <person name="Keim P."/>
            <person name="Wagner D."/>
        </authorList>
    </citation>
    <scope>NUCLEOTIDE SEQUENCE [LARGE SCALE GENOMIC DNA]</scope>
    <source>
        <strain evidence="1 2">MSMB368WGS</strain>
    </source>
</reference>
<evidence type="ECO:0000313" key="2">
    <source>
        <dbReference type="Proteomes" id="UP000062912"/>
    </source>
</evidence>
<proteinExistence type="predicted"/>
<comment type="caution">
    <text evidence="1">The sequence shown here is derived from an EMBL/GenBank/DDBJ whole genome shotgun (WGS) entry which is preliminary data.</text>
</comment>
<dbReference type="AlphaFoldDB" id="A0A132E525"/>
<sequence length="67" mass="7236">MRIRLDTIRDCLYNPGLAGVDRQIRQTKTSTSRFGEEMTQMVRVKGGKAAAAHAQSSVTPCGIVDAA</sequence>
<dbReference type="Proteomes" id="UP000062912">
    <property type="component" value="Unassembled WGS sequence"/>
</dbReference>
<gene>
    <name evidence="1" type="ORF">WT56_33555</name>
</gene>
<evidence type="ECO:0000313" key="1">
    <source>
        <dbReference type="EMBL" id="KWF16686.1"/>
    </source>
</evidence>
<organism evidence="1 2">
    <name type="scientific">Burkholderia pseudomultivorans</name>
    <dbReference type="NCBI Taxonomy" id="1207504"/>
    <lineage>
        <taxon>Bacteria</taxon>
        <taxon>Pseudomonadati</taxon>
        <taxon>Pseudomonadota</taxon>
        <taxon>Betaproteobacteria</taxon>
        <taxon>Burkholderiales</taxon>
        <taxon>Burkholderiaceae</taxon>
        <taxon>Burkholderia</taxon>
        <taxon>Burkholderia cepacia complex</taxon>
    </lineage>
</organism>
<protein>
    <submittedName>
        <fullName evidence="1">Uncharacterized protein</fullName>
    </submittedName>
</protein>
<name>A0A132E525_9BURK</name>
<accession>A0A132E525</accession>